<dbReference type="GO" id="GO:0052325">
    <property type="term" value="P:cell wall pectin biosynthetic process"/>
    <property type="evidence" value="ECO:0007669"/>
    <property type="project" value="TreeGrafter"/>
</dbReference>
<reference evidence="1 2" key="1">
    <citation type="submission" date="2020-02" db="EMBL/GenBank/DDBJ databases">
        <title>Draft genome sequence of Haematococcus lacustris strain NIES-144.</title>
        <authorList>
            <person name="Morimoto D."/>
            <person name="Nakagawa S."/>
            <person name="Yoshida T."/>
            <person name="Sawayama S."/>
        </authorList>
    </citation>
    <scope>NUCLEOTIDE SEQUENCE [LARGE SCALE GENOMIC DNA]</scope>
    <source>
        <strain evidence="1 2">NIES-144</strain>
    </source>
</reference>
<dbReference type="GO" id="GO:0005794">
    <property type="term" value="C:Golgi apparatus"/>
    <property type="evidence" value="ECO:0007669"/>
    <property type="project" value="TreeGrafter"/>
</dbReference>
<keyword evidence="2" id="KW-1185">Reference proteome</keyword>
<evidence type="ECO:0000313" key="2">
    <source>
        <dbReference type="Proteomes" id="UP000485058"/>
    </source>
</evidence>
<proteinExistence type="predicted"/>
<dbReference type="PANTHER" id="PTHR46936">
    <property type="entry name" value="ARABINOSYLTRANSFERASE XEG113"/>
    <property type="match status" value="1"/>
</dbReference>
<dbReference type="Proteomes" id="UP000485058">
    <property type="component" value="Unassembled WGS sequence"/>
</dbReference>
<dbReference type="EMBL" id="BLLF01001114">
    <property type="protein sequence ID" value="GFH17219.1"/>
    <property type="molecule type" value="Genomic_DNA"/>
</dbReference>
<protein>
    <submittedName>
        <fullName evidence="1">EF-hand domain-containing protein</fullName>
    </submittedName>
</protein>
<dbReference type="AlphaFoldDB" id="A0A699ZD50"/>
<gene>
    <name evidence="1" type="ORF">HaLaN_13803</name>
</gene>
<sequence>MLAWAGLRKTLIHDNDQTGLYQWIRGQPAEVDGQKRFVQLHAGETPFRLGLLSVSMLLNGYSYFIPKLNVYQNVSALGIHLTWVPLSREGKFHRMRDGMLYNDEPEYYSGPQFITAVPPGYNEMRDTEAMIKIHLAKMEVQLKQMYRAMAIAVIMNRTLVLPKLQCFCYKNWAMSSQLPGVQAQGNAGIPGDRATVYPMECQLDQSGCGGQG</sequence>
<dbReference type="PANTHER" id="PTHR46936:SF1">
    <property type="entry name" value="ARABINOSYLTRANSFERASE XEG113"/>
    <property type="match status" value="1"/>
</dbReference>
<organism evidence="1 2">
    <name type="scientific">Haematococcus lacustris</name>
    <name type="common">Green alga</name>
    <name type="synonym">Haematococcus pluvialis</name>
    <dbReference type="NCBI Taxonomy" id="44745"/>
    <lineage>
        <taxon>Eukaryota</taxon>
        <taxon>Viridiplantae</taxon>
        <taxon>Chlorophyta</taxon>
        <taxon>core chlorophytes</taxon>
        <taxon>Chlorophyceae</taxon>
        <taxon>CS clade</taxon>
        <taxon>Chlamydomonadales</taxon>
        <taxon>Haematococcaceae</taxon>
        <taxon>Haematococcus</taxon>
    </lineage>
</organism>
<dbReference type="InterPro" id="IPR053250">
    <property type="entry name" value="Glycosyltransferase_77"/>
</dbReference>
<comment type="caution">
    <text evidence="1">The sequence shown here is derived from an EMBL/GenBank/DDBJ whole genome shotgun (WGS) entry which is preliminary data.</text>
</comment>
<accession>A0A699ZD50</accession>
<evidence type="ECO:0000313" key="1">
    <source>
        <dbReference type="EMBL" id="GFH17219.1"/>
    </source>
</evidence>
<dbReference type="GO" id="GO:0052636">
    <property type="term" value="F:arabinosyltransferase activity"/>
    <property type="evidence" value="ECO:0007669"/>
    <property type="project" value="TreeGrafter"/>
</dbReference>
<name>A0A699ZD50_HAELA</name>